<evidence type="ECO:0000313" key="1">
    <source>
        <dbReference type="EMBL" id="OCL28654.1"/>
    </source>
</evidence>
<reference evidence="1 2" key="2">
    <citation type="submission" date="2016-08" db="EMBL/GenBank/DDBJ databases">
        <title>Orenia metallireducens sp. nov. strain Z6, a Novel Metal-reducing Firmicute from the Deep Subsurface.</title>
        <authorList>
            <person name="Maxim B.I."/>
            <person name="Kenneth K."/>
            <person name="Flynn T.M."/>
            <person name="Oloughlin E.J."/>
            <person name="Locke R.A."/>
            <person name="Weber J.R."/>
            <person name="Egan S.M."/>
            <person name="Mackie R.I."/>
            <person name="Cann I.K."/>
        </authorList>
    </citation>
    <scope>NUCLEOTIDE SEQUENCE [LARGE SCALE GENOMIC DNA]</scope>
    <source>
        <strain evidence="1 2">Z6</strain>
    </source>
</reference>
<proteinExistence type="predicted"/>
<gene>
    <name evidence="1" type="ORF">U472_00425</name>
</gene>
<accession>A0A1C0ADB5</accession>
<dbReference type="AlphaFoldDB" id="A0A1C0ADB5"/>
<evidence type="ECO:0000313" key="2">
    <source>
        <dbReference type="Proteomes" id="UP000093514"/>
    </source>
</evidence>
<dbReference type="InterPro" id="IPR021145">
    <property type="entry name" value="Portal_protein_SPP1_Gp6-like"/>
</dbReference>
<dbReference type="RefSeq" id="WP_068714396.1">
    <property type="nucleotide sequence ID" value="NZ_LWDV01000003.1"/>
</dbReference>
<dbReference type="Proteomes" id="UP000093514">
    <property type="component" value="Unassembled WGS sequence"/>
</dbReference>
<protein>
    <submittedName>
        <fullName evidence="1">Phage portal protein</fullName>
    </submittedName>
</protein>
<keyword evidence="2" id="KW-1185">Reference proteome</keyword>
<dbReference type="EMBL" id="LWDV01000003">
    <property type="protein sequence ID" value="OCL28654.1"/>
    <property type="molecule type" value="Genomic_DNA"/>
</dbReference>
<dbReference type="OrthoDB" id="2498461at2"/>
<organism evidence="1 2">
    <name type="scientific">Orenia metallireducens</name>
    <dbReference type="NCBI Taxonomy" id="1413210"/>
    <lineage>
        <taxon>Bacteria</taxon>
        <taxon>Bacillati</taxon>
        <taxon>Bacillota</taxon>
        <taxon>Clostridia</taxon>
        <taxon>Halanaerobiales</taxon>
        <taxon>Halobacteroidaceae</taxon>
        <taxon>Orenia</taxon>
    </lineage>
</organism>
<dbReference type="Pfam" id="PF05133">
    <property type="entry name" value="SPP1_portal"/>
    <property type="match status" value="1"/>
</dbReference>
<sequence length="507" mass="57743">MFKWTKKVVGEISKLRNYFPGILTGLISRPYKVDSSEVDYQLARELYNNTNDKYKLGAAFCKPIINTPVGFMGVPWFRAEDESAQTELKDFFNNNASKMQRVHRNALRDGKCYVWITREEVNDILYPEKKVEIKFNIIPPEQVTNVKRHPLTGKVTEYTLESVHEWKSARNAKKRCTVTQIISADKIITEIDGDKPEEIEAGEETNKWGFIPIVTFYNEKDEYMLNGKSDLEAIEPFIKAYHDVMEHAIKGSKMHSTPRLKLKVADVAAFLKNNFGIDDPAKFAREGGAVDLDGHELLFLQAGNDKREAEDAEFIEVQSAIGSAEVLLKFLFYCIISVSETPEFAFGTHIKSSNASVKEQMPILIRRVSRKREQFEDSWQLVARIVLAMLSISSGKKYSTHQTTILWDEIDPRDTKDIATEIKTIVEALVMAYNNDLLSHEAAVSFLSNYIDTMSDYITDDPEIPGERDKIINSRLLSDRLGDADLADEEQKLIDEVLSQVEGNNDE</sequence>
<comment type="caution">
    <text evidence="1">The sequence shown here is derived from an EMBL/GenBank/DDBJ whole genome shotgun (WGS) entry which is preliminary data.</text>
</comment>
<reference evidence="2" key="1">
    <citation type="submission" date="2016-07" db="EMBL/GenBank/DDBJ databases">
        <authorList>
            <person name="Florea S."/>
            <person name="Webb J.S."/>
            <person name="Jaromczyk J."/>
            <person name="Schardl C.L."/>
        </authorList>
    </citation>
    <scope>NUCLEOTIDE SEQUENCE [LARGE SCALE GENOMIC DNA]</scope>
    <source>
        <strain evidence="2">Z6</strain>
    </source>
</reference>
<name>A0A1C0ADB5_9FIRM</name>